<protein>
    <submittedName>
        <fullName evidence="1">Arsenic resistance operon repressor</fullName>
    </submittedName>
</protein>
<dbReference type="GO" id="GO:0003677">
    <property type="term" value="F:DNA binding"/>
    <property type="evidence" value="ECO:0007669"/>
    <property type="project" value="InterPro"/>
</dbReference>
<dbReference type="NCBIfam" id="NF033727">
    <property type="entry name" value="chaperon_ArsD"/>
    <property type="match status" value="1"/>
</dbReference>
<comment type="caution">
    <text evidence="1">The sequence shown here is derived from an EMBL/GenBank/DDBJ whole genome shotgun (WGS) entry which is preliminary data.</text>
</comment>
<evidence type="ECO:0000313" key="1">
    <source>
        <dbReference type="EMBL" id="KLV19889.1"/>
    </source>
</evidence>
<dbReference type="PATRIC" id="fig|1392.242.peg.4079"/>
<dbReference type="GO" id="GO:0046685">
    <property type="term" value="P:response to arsenic-containing substance"/>
    <property type="evidence" value="ECO:0007669"/>
    <property type="project" value="InterPro"/>
</dbReference>
<gene>
    <name evidence="1" type="ORF">ABW01_08010</name>
</gene>
<proteinExistence type="predicted"/>
<dbReference type="Gene3D" id="3.40.30.10">
    <property type="entry name" value="Glutaredoxin"/>
    <property type="match status" value="1"/>
</dbReference>
<sequence length="119" mass="13030">MKKIEIFDPAMCCSTGVCGPSVDPELIRISVAVNNLKNKGIDVTRYNLASEPDAFANNVVISQLLTDKGPDVLPVTLVDGKVVKEKSHLTNEELTQLTDITVEELSQKPVVRLKLNVKK</sequence>
<dbReference type="AlphaFoldDB" id="A0A0J1I1R5"/>
<name>A0A0J1I1R5_BACAN</name>
<dbReference type="GO" id="GO:0045892">
    <property type="term" value="P:negative regulation of DNA-templated transcription"/>
    <property type="evidence" value="ECO:0007669"/>
    <property type="project" value="InterPro"/>
</dbReference>
<dbReference type="InterPro" id="IPR010712">
    <property type="entry name" value="Arsenical-R_ArsD"/>
</dbReference>
<dbReference type="RefSeq" id="WP_000717836.1">
    <property type="nucleotide sequence ID" value="NZ_CP085402.1"/>
</dbReference>
<dbReference type="Pfam" id="PF06953">
    <property type="entry name" value="ArsD"/>
    <property type="match status" value="1"/>
</dbReference>
<evidence type="ECO:0000313" key="2">
    <source>
        <dbReference type="Proteomes" id="UP000035904"/>
    </source>
</evidence>
<dbReference type="Proteomes" id="UP000035904">
    <property type="component" value="Unassembled WGS sequence"/>
</dbReference>
<dbReference type="EMBL" id="LDPG01000003">
    <property type="protein sequence ID" value="KLV19889.1"/>
    <property type="molecule type" value="Genomic_DNA"/>
</dbReference>
<reference evidence="1 2" key="1">
    <citation type="submission" date="2015-05" db="EMBL/GenBank/DDBJ databases">
        <title>Whole genome sequence and identification of bacterial endophytes from Costus igneus.</title>
        <authorList>
            <person name="Lee Y.P."/>
            <person name="Gan H.M."/>
            <person name="Eng W."/>
            <person name="Wheatley M.S."/>
            <person name="Caraballo A."/>
            <person name="Polter S."/>
            <person name="Savka M.A."/>
            <person name="Hudson A.O."/>
        </authorList>
    </citation>
    <scope>NUCLEOTIDE SEQUENCE [LARGE SCALE GENOMIC DNA]</scope>
    <source>
        <strain evidence="1 2">RIT375</strain>
    </source>
</reference>
<organism evidence="1 2">
    <name type="scientific">Bacillus anthracis</name>
    <name type="common">anthrax bacterium</name>
    <dbReference type="NCBI Taxonomy" id="1392"/>
    <lineage>
        <taxon>Bacteria</taxon>
        <taxon>Bacillati</taxon>
        <taxon>Bacillota</taxon>
        <taxon>Bacilli</taxon>
        <taxon>Bacillales</taxon>
        <taxon>Bacillaceae</taxon>
        <taxon>Bacillus</taxon>
        <taxon>Bacillus cereus group</taxon>
    </lineage>
</organism>
<accession>A0A0J1I1R5</accession>